<dbReference type="HOGENOM" id="CLU_039068_5_0_1"/>
<dbReference type="InterPro" id="IPR013216">
    <property type="entry name" value="Methyltransf_11"/>
</dbReference>
<dbReference type="InterPro" id="IPR050447">
    <property type="entry name" value="Erg6_SMT_methyltransf"/>
</dbReference>
<dbReference type="EC" id="2.1.1.-" evidence="6"/>
<dbReference type="EnsemblProtists" id="EOD14982">
    <property type="protein sequence ID" value="EOD14982"/>
    <property type="gene ID" value="EMIHUDRAFT_432780"/>
</dbReference>
<dbReference type="PROSITE" id="PS51685">
    <property type="entry name" value="SAM_MT_ERG6_SMT"/>
    <property type="match status" value="1"/>
</dbReference>
<dbReference type="Pfam" id="PF08498">
    <property type="entry name" value="Sterol_MT_C"/>
    <property type="match status" value="1"/>
</dbReference>
<evidence type="ECO:0000313" key="8">
    <source>
        <dbReference type="EnsemblProtists" id="EOD14982"/>
    </source>
</evidence>
<dbReference type="InterPro" id="IPR029063">
    <property type="entry name" value="SAM-dependent_MTases_sf"/>
</dbReference>
<dbReference type="PaxDb" id="2903-EOD14982"/>
<dbReference type="eggNOG" id="KOG1269">
    <property type="taxonomic scope" value="Eukaryota"/>
</dbReference>
<proteinExistence type="inferred from homology"/>
<evidence type="ECO:0000256" key="4">
    <source>
        <dbReference type="ARBA" id="ARBA00038188"/>
    </source>
</evidence>
<dbReference type="AlphaFoldDB" id="A0A0D3IUP7"/>
<dbReference type="KEGG" id="ehx:EMIHUDRAFT_432780"/>
<dbReference type="CDD" id="cd02440">
    <property type="entry name" value="AdoMet_MTases"/>
    <property type="match status" value="1"/>
</dbReference>
<sequence>MSSTLQQTTAGKVRQFMGAASKQEAKQGIKVGSDIDRYNNQHDLHGGDAEARKEGYADLVNTYYNLATDFYEIGWGQSFHFANKFAGETFNESITRHEYYLAARLGIQPSDSVLDCGCGIGGPLRNLGRFTGASITGVTLNQYQVDRGNGLCTKAGLAPRCKLVKADFHKLPFPDNSFDHVYSIEACCHSPDRADVYREIYRVLKPGGCFVSYEWCLTKKHRDGDAQHMLSKKLIEEGDGLPDMMSTTHCDDSLVKVGFQVVETRDAALDPNPGGEAWYVILTPSFFNLFRLQFTAIGTFFINVFMTCLEALRLAPAGSGKVREMLRQGQLGLVMGGEMGTFTPMYYIHAKKA</sequence>
<dbReference type="GO" id="GO:0005783">
    <property type="term" value="C:endoplasmic reticulum"/>
    <property type="evidence" value="ECO:0007669"/>
    <property type="project" value="TreeGrafter"/>
</dbReference>
<keyword evidence="1 5" id="KW-0489">Methyltransferase</keyword>
<dbReference type="GeneID" id="17260827"/>
<comment type="similarity">
    <text evidence="4 5 6">Belongs to the class I-like SAM-binding methyltransferase superfamily. Erg6/SMT family.</text>
</comment>
<dbReference type="InterPro" id="IPR013705">
    <property type="entry name" value="Sterol_MeTrfase_C"/>
</dbReference>
<evidence type="ECO:0000259" key="7">
    <source>
        <dbReference type="PROSITE" id="PS51685"/>
    </source>
</evidence>
<evidence type="ECO:0000256" key="3">
    <source>
        <dbReference type="ARBA" id="ARBA00022691"/>
    </source>
</evidence>
<name>A0A0D3IUP7_EMIH1</name>
<evidence type="ECO:0000256" key="5">
    <source>
        <dbReference type="PROSITE-ProRule" id="PRU01022"/>
    </source>
</evidence>
<evidence type="ECO:0000256" key="2">
    <source>
        <dbReference type="ARBA" id="ARBA00022679"/>
    </source>
</evidence>
<dbReference type="PANTHER" id="PTHR44068">
    <property type="entry name" value="ZGC:194242"/>
    <property type="match status" value="1"/>
</dbReference>
<dbReference type="OMA" id="NGIATMM"/>
<dbReference type="GO" id="GO:0032259">
    <property type="term" value="P:methylation"/>
    <property type="evidence" value="ECO:0007669"/>
    <property type="project" value="UniProtKB-KW"/>
</dbReference>
<dbReference type="Pfam" id="PF08241">
    <property type="entry name" value="Methyltransf_11"/>
    <property type="match status" value="1"/>
</dbReference>
<dbReference type="RefSeq" id="XP_005767411.1">
    <property type="nucleotide sequence ID" value="XM_005767354.1"/>
</dbReference>
<dbReference type="GO" id="GO:0016126">
    <property type="term" value="P:sterol biosynthetic process"/>
    <property type="evidence" value="ECO:0007669"/>
    <property type="project" value="TreeGrafter"/>
</dbReference>
<protein>
    <recommendedName>
        <fullName evidence="6">Methyltransferase</fullName>
        <ecNumber evidence="6">2.1.1.-</ecNumber>
    </recommendedName>
</protein>
<evidence type="ECO:0000313" key="9">
    <source>
        <dbReference type="Proteomes" id="UP000013827"/>
    </source>
</evidence>
<evidence type="ECO:0000256" key="6">
    <source>
        <dbReference type="RuleBase" id="RU362025"/>
    </source>
</evidence>
<dbReference type="InterPro" id="IPR030384">
    <property type="entry name" value="MeTrfase_SMT"/>
</dbReference>
<dbReference type="GO" id="GO:0003838">
    <property type="term" value="F:sterol 24-C-methyltransferase activity"/>
    <property type="evidence" value="ECO:0007669"/>
    <property type="project" value="TreeGrafter"/>
</dbReference>
<accession>A0A0D3IUP7</accession>
<organism evidence="8 9">
    <name type="scientific">Emiliania huxleyi (strain CCMP1516)</name>
    <dbReference type="NCBI Taxonomy" id="280463"/>
    <lineage>
        <taxon>Eukaryota</taxon>
        <taxon>Haptista</taxon>
        <taxon>Haptophyta</taxon>
        <taxon>Prymnesiophyceae</taxon>
        <taxon>Isochrysidales</taxon>
        <taxon>Noelaerhabdaceae</taxon>
        <taxon>Emiliania</taxon>
    </lineage>
</organism>
<reference evidence="8" key="2">
    <citation type="submission" date="2024-10" db="UniProtKB">
        <authorList>
            <consortium name="EnsemblProtists"/>
        </authorList>
    </citation>
    <scope>IDENTIFICATION</scope>
</reference>
<dbReference type="Proteomes" id="UP000013827">
    <property type="component" value="Unassembled WGS sequence"/>
</dbReference>
<dbReference type="STRING" id="2903.R1BYZ7"/>
<keyword evidence="2 5" id="KW-0808">Transferase</keyword>
<reference evidence="9" key="1">
    <citation type="journal article" date="2013" name="Nature">
        <title>Pan genome of the phytoplankton Emiliania underpins its global distribution.</title>
        <authorList>
            <person name="Read B.A."/>
            <person name="Kegel J."/>
            <person name="Klute M.J."/>
            <person name="Kuo A."/>
            <person name="Lefebvre S.C."/>
            <person name="Maumus F."/>
            <person name="Mayer C."/>
            <person name="Miller J."/>
            <person name="Monier A."/>
            <person name="Salamov A."/>
            <person name="Young J."/>
            <person name="Aguilar M."/>
            <person name="Claverie J.M."/>
            <person name="Frickenhaus S."/>
            <person name="Gonzalez K."/>
            <person name="Herman E.K."/>
            <person name="Lin Y.C."/>
            <person name="Napier J."/>
            <person name="Ogata H."/>
            <person name="Sarno A.F."/>
            <person name="Shmutz J."/>
            <person name="Schroeder D."/>
            <person name="de Vargas C."/>
            <person name="Verret F."/>
            <person name="von Dassow P."/>
            <person name="Valentin K."/>
            <person name="Van de Peer Y."/>
            <person name="Wheeler G."/>
            <person name="Dacks J.B."/>
            <person name="Delwiche C.F."/>
            <person name="Dyhrman S.T."/>
            <person name="Glockner G."/>
            <person name="John U."/>
            <person name="Richards T."/>
            <person name="Worden A.Z."/>
            <person name="Zhang X."/>
            <person name="Grigoriev I.V."/>
            <person name="Allen A.E."/>
            <person name="Bidle K."/>
            <person name="Borodovsky M."/>
            <person name="Bowler C."/>
            <person name="Brownlee C."/>
            <person name="Cock J.M."/>
            <person name="Elias M."/>
            <person name="Gladyshev V.N."/>
            <person name="Groth M."/>
            <person name="Guda C."/>
            <person name="Hadaegh A."/>
            <person name="Iglesias-Rodriguez M.D."/>
            <person name="Jenkins J."/>
            <person name="Jones B.M."/>
            <person name="Lawson T."/>
            <person name="Leese F."/>
            <person name="Lindquist E."/>
            <person name="Lobanov A."/>
            <person name="Lomsadze A."/>
            <person name="Malik S.B."/>
            <person name="Marsh M.E."/>
            <person name="Mackinder L."/>
            <person name="Mock T."/>
            <person name="Mueller-Roeber B."/>
            <person name="Pagarete A."/>
            <person name="Parker M."/>
            <person name="Probert I."/>
            <person name="Quesneville H."/>
            <person name="Raines C."/>
            <person name="Rensing S.A."/>
            <person name="Riano-Pachon D.M."/>
            <person name="Richier S."/>
            <person name="Rokitta S."/>
            <person name="Shiraiwa Y."/>
            <person name="Soanes D.M."/>
            <person name="van der Giezen M."/>
            <person name="Wahlund T.M."/>
            <person name="Williams B."/>
            <person name="Wilson W."/>
            <person name="Wolfe G."/>
            <person name="Wurch L.L."/>
        </authorList>
    </citation>
    <scope>NUCLEOTIDE SEQUENCE</scope>
</reference>
<keyword evidence="3 5" id="KW-0949">S-adenosyl-L-methionine</keyword>
<feature type="domain" description="SAM-dependent methyltransferase Erg6/SMT-type" evidence="7">
    <location>
        <begin position="63"/>
        <end position="353"/>
    </location>
</feature>
<dbReference type="SUPFAM" id="SSF53335">
    <property type="entry name" value="S-adenosyl-L-methionine-dependent methyltransferases"/>
    <property type="match status" value="1"/>
</dbReference>
<dbReference type="Gene3D" id="3.40.50.150">
    <property type="entry name" value="Vaccinia Virus protein VP39"/>
    <property type="match status" value="1"/>
</dbReference>
<evidence type="ECO:0000256" key="1">
    <source>
        <dbReference type="ARBA" id="ARBA00022603"/>
    </source>
</evidence>
<dbReference type="PANTHER" id="PTHR44068:SF1">
    <property type="entry name" value="HYPOTHETICAL LOC100005854"/>
    <property type="match status" value="1"/>
</dbReference>
<keyword evidence="9" id="KW-1185">Reference proteome</keyword>